<dbReference type="AlphaFoldDB" id="A0A2T4IF41"/>
<proteinExistence type="predicted"/>
<dbReference type="RefSeq" id="WP_107493302.1">
    <property type="nucleotide sequence ID" value="NZ_PZKC01000006.1"/>
</dbReference>
<dbReference type="OrthoDB" id="9840077at2"/>
<name>A0A2T4IF41_9RHOO</name>
<accession>A0A2T4IF41</accession>
<organism evidence="1 2">
    <name type="scientific">Pseudothauera lacus</name>
    <dbReference type="NCBI Taxonomy" id="2136175"/>
    <lineage>
        <taxon>Bacteria</taxon>
        <taxon>Pseudomonadati</taxon>
        <taxon>Pseudomonadota</taxon>
        <taxon>Betaproteobacteria</taxon>
        <taxon>Rhodocyclales</taxon>
        <taxon>Zoogloeaceae</taxon>
        <taxon>Pseudothauera</taxon>
    </lineage>
</organism>
<evidence type="ECO:0000313" key="2">
    <source>
        <dbReference type="Proteomes" id="UP000241193"/>
    </source>
</evidence>
<keyword evidence="2" id="KW-1185">Reference proteome</keyword>
<evidence type="ECO:0000313" key="1">
    <source>
        <dbReference type="EMBL" id="PTD96394.1"/>
    </source>
</evidence>
<reference evidence="1 2" key="2">
    <citation type="submission" date="2018-04" db="EMBL/GenBank/DDBJ databases">
        <title>Thauera lacus sp. nov., isolated from an saline lake in Inner Mongolia, China.</title>
        <authorList>
            <person name="Liang Q.-Y."/>
        </authorList>
    </citation>
    <scope>NUCLEOTIDE SEQUENCE [LARGE SCALE GENOMIC DNA]</scope>
    <source>
        <strain evidence="1 2">D20</strain>
    </source>
</reference>
<reference evidence="1 2" key="1">
    <citation type="submission" date="2018-03" db="EMBL/GenBank/DDBJ databases">
        <authorList>
            <person name="Keele B.F."/>
        </authorList>
    </citation>
    <scope>NUCLEOTIDE SEQUENCE [LARGE SCALE GENOMIC DNA]</scope>
    <source>
        <strain evidence="1 2">D20</strain>
    </source>
</reference>
<protein>
    <submittedName>
        <fullName evidence="1">Uncharacterized protein</fullName>
    </submittedName>
</protein>
<comment type="caution">
    <text evidence="1">The sequence shown here is derived from an EMBL/GenBank/DDBJ whole genome shotgun (WGS) entry which is preliminary data.</text>
</comment>
<gene>
    <name evidence="1" type="ORF">C8261_08735</name>
</gene>
<sequence>MSSELVRRAAAGDFSPEVAAWLAEGMRKHLAGDDLQHSLGLDRASRVRERNKALQEAAELLAGDDDPWRCAGRLEAAVKRFEARILPLLLRDPQLPISPVDKALRRAFDSGLRVPGTARNLYELIR</sequence>
<dbReference type="Proteomes" id="UP000241193">
    <property type="component" value="Unassembled WGS sequence"/>
</dbReference>
<dbReference type="EMBL" id="PZKC01000006">
    <property type="protein sequence ID" value="PTD96394.1"/>
    <property type="molecule type" value="Genomic_DNA"/>
</dbReference>